<dbReference type="Pfam" id="PF07980">
    <property type="entry name" value="SusD_RagB"/>
    <property type="match status" value="1"/>
</dbReference>
<gene>
    <name evidence="9" type="ORF">ICJ84_00620</name>
</gene>
<evidence type="ECO:0000313" key="10">
    <source>
        <dbReference type="Proteomes" id="UP000602057"/>
    </source>
</evidence>
<accession>A0A8J6Q9M2</accession>
<keyword evidence="3 6" id="KW-0732">Signal</keyword>
<feature type="chain" id="PRO_5035261657" evidence="6">
    <location>
        <begin position="23"/>
        <end position="588"/>
    </location>
</feature>
<evidence type="ECO:0000259" key="8">
    <source>
        <dbReference type="Pfam" id="PF14322"/>
    </source>
</evidence>
<evidence type="ECO:0000256" key="5">
    <source>
        <dbReference type="ARBA" id="ARBA00023237"/>
    </source>
</evidence>
<evidence type="ECO:0000259" key="7">
    <source>
        <dbReference type="Pfam" id="PF07980"/>
    </source>
</evidence>
<dbReference type="InterPro" id="IPR033985">
    <property type="entry name" value="SusD-like_N"/>
</dbReference>
<dbReference type="RefSeq" id="WP_188214425.1">
    <property type="nucleotide sequence ID" value="NZ_BAABGH010000004.1"/>
</dbReference>
<sequence>MKTYIYKIQLSLVLAFMAVSCTKLDLSQPDVASSGNFYQTKEQFRQGLNEGYRSGFWIFDKSQNGFDDDFMRRTLLEPVKQGSISSEYDHAINTWTAMYKGITRMLVVLKKIEEDTSVLTPQDKETYKAEASCILGAYWSWMINHFGDVPFYEEELSIEESFVISRTSKSEILQKIYNYFDVAIAGLPVEQVDRDYLTKGAAYALKARAAIYQNDYATAATAAKGCMDLGVYDLHPNFGELFKTATRSSDEIIFQIPRSVDLGEAETTNWMVQDFLQRNLGGYLARNPTWELLASFECTDGLPIDESPLFDPLNPFKNRDPRCAMTIIPFGSLEDGDGLDPSSGYNNLGIEYTPHPLRKQVLDYTTGNLRRNNDTQSVAGFASFNGLGWKKGVDEGWLDYIEDSNLIWMRYADVLLIYAEAKIELNQIDQTVLDAINEVKSRAYNGTGKSAPLVTTTNQNELRLELRNERRMEFANEGLRYMDLIRWRLAEKALSRGIIGQLAVSTNTNPNVVPTGPLMDNVVNPGKYFWGLVPEIDDQDGLPDFTALLDANLCRILVDTDFPERQYLWPIPASERLLNKNLTQNDGY</sequence>
<dbReference type="InterPro" id="IPR012944">
    <property type="entry name" value="SusD_RagB_dom"/>
</dbReference>
<evidence type="ECO:0000256" key="3">
    <source>
        <dbReference type="ARBA" id="ARBA00022729"/>
    </source>
</evidence>
<comment type="subcellular location">
    <subcellularLocation>
        <location evidence="1">Cell outer membrane</location>
    </subcellularLocation>
</comment>
<dbReference type="AlphaFoldDB" id="A0A8J6Q9M2"/>
<evidence type="ECO:0000256" key="6">
    <source>
        <dbReference type="SAM" id="SignalP"/>
    </source>
</evidence>
<evidence type="ECO:0000313" key="9">
    <source>
        <dbReference type="EMBL" id="MBD0833928.1"/>
    </source>
</evidence>
<dbReference type="Gene3D" id="1.25.40.390">
    <property type="match status" value="1"/>
</dbReference>
<reference evidence="9" key="1">
    <citation type="journal article" date="2013" name="Int. J. Syst. Evol. Microbiol.">
        <title>Aestuariibaculum suncheonense gen. nov., sp. nov., a marine bacterium of the family Flavobacteriaceae isolated from a tidal flat and emended descriptions of the genera Gaetbulibacter and Tamlana.</title>
        <authorList>
            <person name="Jeong S.H."/>
            <person name="Park M.S."/>
            <person name="Jin H.M."/>
            <person name="Lee K."/>
            <person name="Park W."/>
            <person name="Jeon C.O."/>
        </authorList>
    </citation>
    <scope>NUCLEOTIDE SEQUENCE</scope>
    <source>
        <strain evidence="9">SC17</strain>
    </source>
</reference>
<dbReference type="Pfam" id="PF14322">
    <property type="entry name" value="SusD-like_3"/>
    <property type="match status" value="1"/>
</dbReference>
<feature type="domain" description="SusD-like N-terminal" evidence="8">
    <location>
        <begin position="84"/>
        <end position="208"/>
    </location>
</feature>
<evidence type="ECO:0000256" key="2">
    <source>
        <dbReference type="ARBA" id="ARBA00006275"/>
    </source>
</evidence>
<name>A0A8J6Q9M2_9FLAO</name>
<dbReference type="GO" id="GO:0009279">
    <property type="term" value="C:cell outer membrane"/>
    <property type="evidence" value="ECO:0007669"/>
    <property type="project" value="UniProtKB-SubCell"/>
</dbReference>
<dbReference type="EMBL" id="JACVXC010000001">
    <property type="protein sequence ID" value="MBD0833928.1"/>
    <property type="molecule type" value="Genomic_DNA"/>
</dbReference>
<organism evidence="9 10">
    <name type="scientific">Aestuariibaculum suncheonense</name>
    <dbReference type="NCBI Taxonomy" id="1028745"/>
    <lineage>
        <taxon>Bacteria</taxon>
        <taxon>Pseudomonadati</taxon>
        <taxon>Bacteroidota</taxon>
        <taxon>Flavobacteriia</taxon>
        <taxon>Flavobacteriales</taxon>
        <taxon>Flavobacteriaceae</taxon>
    </lineage>
</organism>
<keyword evidence="5" id="KW-0998">Cell outer membrane</keyword>
<keyword evidence="4" id="KW-0472">Membrane</keyword>
<feature type="domain" description="RagB/SusD" evidence="7">
    <location>
        <begin position="251"/>
        <end position="588"/>
    </location>
</feature>
<evidence type="ECO:0000256" key="4">
    <source>
        <dbReference type="ARBA" id="ARBA00023136"/>
    </source>
</evidence>
<dbReference type="PROSITE" id="PS51257">
    <property type="entry name" value="PROKAR_LIPOPROTEIN"/>
    <property type="match status" value="1"/>
</dbReference>
<reference evidence="9" key="2">
    <citation type="submission" date="2020-09" db="EMBL/GenBank/DDBJ databases">
        <authorList>
            <person name="Wu Z."/>
        </authorList>
    </citation>
    <scope>NUCLEOTIDE SEQUENCE</scope>
    <source>
        <strain evidence="9">SC17</strain>
    </source>
</reference>
<proteinExistence type="inferred from homology"/>
<evidence type="ECO:0000256" key="1">
    <source>
        <dbReference type="ARBA" id="ARBA00004442"/>
    </source>
</evidence>
<feature type="signal peptide" evidence="6">
    <location>
        <begin position="1"/>
        <end position="22"/>
    </location>
</feature>
<dbReference type="InterPro" id="IPR011990">
    <property type="entry name" value="TPR-like_helical_dom_sf"/>
</dbReference>
<protein>
    <submittedName>
        <fullName evidence="9">RagB/SusD family nutrient uptake outer membrane protein</fullName>
    </submittedName>
</protein>
<comment type="caution">
    <text evidence="9">The sequence shown here is derived from an EMBL/GenBank/DDBJ whole genome shotgun (WGS) entry which is preliminary data.</text>
</comment>
<dbReference type="Proteomes" id="UP000602057">
    <property type="component" value="Unassembled WGS sequence"/>
</dbReference>
<comment type="similarity">
    <text evidence="2">Belongs to the SusD family.</text>
</comment>
<dbReference type="SUPFAM" id="SSF48452">
    <property type="entry name" value="TPR-like"/>
    <property type="match status" value="1"/>
</dbReference>
<keyword evidence="10" id="KW-1185">Reference proteome</keyword>